<accession>A0A9X3PBV7</accession>
<dbReference type="Proteomes" id="UP001146067">
    <property type="component" value="Unassembled WGS sequence"/>
</dbReference>
<dbReference type="RefSeq" id="WP_270112628.1">
    <property type="nucleotide sequence ID" value="NZ_JAPZVP010000025.1"/>
</dbReference>
<feature type="transmembrane region" description="Helical" evidence="1">
    <location>
        <begin position="38"/>
        <end position="57"/>
    </location>
</feature>
<organism evidence="2 3">
    <name type="scientific">Glycomyces luteolus</name>
    <dbReference type="NCBI Taxonomy" id="2670330"/>
    <lineage>
        <taxon>Bacteria</taxon>
        <taxon>Bacillati</taxon>
        <taxon>Actinomycetota</taxon>
        <taxon>Actinomycetes</taxon>
        <taxon>Glycomycetales</taxon>
        <taxon>Glycomycetaceae</taxon>
        <taxon>Glycomyces</taxon>
    </lineage>
</organism>
<feature type="transmembrane region" description="Helical" evidence="1">
    <location>
        <begin position="12"/>
        <end position="32"/>
    </location>
</feature>
<gene>
    <name evidence="2" type="ORF">O1R50_23145</name>
</gene>
<dbReference type="EMBL" id="JAPZVP010000025">
    <property type="protein sequence ID" value="MDA1362538.1"/>
    <property type="molecule type" value="Genomic_DNA"/>
</dbReference>
<proteinExistence type="predicted"/>
<keyword evidence="1" id="KW-1133">Transmembrane helix</keyword>
<dbReference type="AlphaFoldDB" id="A0A9X3PBV7"/>
<name>A0A9X3PBV7_9ACTN</name>
<evidence type="ECO:0000313" key="2">
    <source>
        <dbReference type="EMBL" id="MDA1362538.1"/>
    </source>
</evidence>
<sequence length="127" mass="14179">MNFLTRRLGRKVLAVCAAVGLMQAAAFAAYLLGYEAAAVAAVMLTTMLLLVVGLLVLRRVGSIAEAVYGRRMELTVRRALAPSKKGEVAEAERAEYLARRLLAAYEQERYQLERRFTELTRERTDAQ</sequence>
<evidence type="ECO:0000256" key="1">
    <source>
        <dbReference type="SAM" id="Phobius"/>
    </source>
</evidence>
<keyword evidence="3" id="KW-1185">Reference proteome</keyword>
<keyword evidence="1" id="KW-0472">Membrane</keyword>
<reference evidence="2" key="1">
    <citation type="submission" date="2022-12" db="EMBL/GenBank/DDBJ databases">
        <title>Gycomyces niveus sp.nov.,a novel actinomycete isolated from soil in Shouguan.</title>
        <authorList>
            <person name="Yang X."/>
        </authorList>
    </citation>
    <scope>NUCLEOTIDE SEQUENCE</scope>
    <source>
        <strain evidence="2">NEAU-A15</strain>
    </source>
</reference>
<comment type="caution">
    <text evidence="2">The sequence shown here is derived from an EMBL/GenBank/DDBJ whole genome shotgun (WGS) entry which is preliminary data.</text>
</comment>
<protein>
    <submittedName>
        <fullName evidence="2">Uncharacterized protein</fullName>
    </submittedName>
</protein>
<keyword evidence="1" id="KW-0812">Transmembrane</keyword>
<evidence type="ECO:0000313" key="3">
    <source>
        <dbReference type="Proteomes" id="UP001146067"/>
    </source>
</evidence>